<proteinExistence type="inferred from homology"/>
<evidence type="ECO:0000313" key="21">
    <source>
        <dbReference type="Proteomes" id="UP001157126"/>
    </source>
</evidence>
<dbReference type="Pfam" id="PF00580">
    <property type="entry name" value="UvrD-helicase"/>
    <property type="match status" value="1"/>
</dbReference>
<dbReference type="PANTHER" id="PTHR11070">
    <property type="entry name" value="UVRD / RECB / PCRA DNA HELICASE FAMILY MEMBER"/>
    <property type="match status" value="1"/>
</dbReference>
<dbReference type="Gene3D" id="3.90.320.10">
    <property type="match status" value="1"/>
</dbReference>
<evidence type="ECO:0000313" key="20">
    <source>
        <dbReference type="EMBL" id="GMA42092.1"/>
    </source>
</evidence>
<dbReference type="Pfam" id="PF13361">
    <property type="entry name" value="UvrD_C"/>
    <property type="match status" value="1"/>
</dbReference>
<comment type="domain">
    <text evidence="15">The N-terminal DNA-binding domain is a ssDNA-dependent ATPase and has ATP-dependent 3'-5' helicase function. This domain interacts with RecC.</text>
</comment>
<reference evidence="21" key="1">
    <citation type="journal article" date="2019" name="Int. J. Syst. Evol. Microbiol.">
        <title>The Global Catalogue of Microorganisms (GCM) 10K type strain sequencing project: providing services to taxonomists for standard genome sequencing and annotation.</title>
        <authorList>
            <consortium name="The Broad Institute Genomics Platform"/>
            <consortium name="The Broad Institute Genome Sequencing Center for Infectious Disease"/>
            <person name="Wu L."/>
            <person name="Ma J."/>
        </authorList>
    </citation>
    <scope>NUCLEOTIDE SEQUENCE [LARGE SCALE GENOMIC DNA]</scope>
    <source>
        <strain evidence="21">NBRC 113072</strain>
    </source>
</reference>
<protein>
    <recommendedName>
        <fullName evidence="15">RecBCD enzyme subunit RecB</fullName>
        <ecNumber evidence="15">3.1.11.5</ecNumber>
        <ecNumber evidence="15">5.6.2.4</ecNumber>
    </recommendedName>
    <alternativeName>
        <fullName evidence="15">DNA 3'-5' helicase subunit RecB</fullName>
    </alternativeName>
    <alternativeName>
        <fullName evidence="15">Exonuclease V subunit RecB</fullName>
        <shortName evidence="15">ExoV subunit RecB</shortName>
    </alternativeName>
    <alternativeName>
        <fullName evidence="15">Helicase/nuclease RecBCD subunit RecB</fullName>
    </alternativeName>
</protein>
<accession>A0ABQ6IY55</accession>
<keyword evidence="3 15" id="KW-0547">Nucleotide-binding</keyword>
<dbReference type="InterPro" id="IPR004586">
    <property type="entry name" value="RecB"/>
</dbReference>
<comment type="catalytic activity">
    <reaction evidence="14 15">
        <text>ATP + H2O = ADP + phosphate + H(+)</text>
        <dbReference type="Rhea" id="RHEA:13065"/>
        <dbReference type="ChEBI" id="CHEBI:15377"/>
        <dbReference type="ChEBI" id="CHEBI:15378"/>
        <dbReference type="ChEBI" id="CHEBI:30616"/>
        <dbReference type="ChEBI" id="CHEBI:43474"/>
        <dbReference type="ChEBI" id="CHEBI:456216"/>
        <dbReference type="EC" id="5.6.2.4"/>
    </reaction>
</comment>
<feature type="region of interest" description="Disordered" evidence="17">
    <location>
        <begin position="810"/>
        <end position="832"/>
    </location>
</feature>
<dbReference type="SUPFAM" id="SSF52540">
    <property type="entry name" value="P-loop containing nucleoside triphosphate hydrolases"/>
    <property type="match status" value="1"/>
</dbReference>
<dbReference type="Gene3D" id="1.10.486.10">
    <property type="entry name" value="PCRA, domain 4"/>
    <property type="match status" value="1"/>
</dbReference>
<evidence type="ECO:0000256" key="12">
    <source>
        <dbReference type="ARBA" id="ARBA00023235"/>
    </source>
</evidence>
<keyword evidence="2 15" id="KW-0479">Metal-binding</keyword>
<keyword evidence="12 15" id="KW-0413">Isomerase</keyword>
<feature type="domain" description="UvrD-like helicase C-terminal" evidence="19">
    <location>
        <begin position="369"/>
        <end position="625"/>
    </location>
</feature>
<keyword evidence="6 15" id="KW-0347">Helicase</keyword>
<evidence type="ECO:0000256" key="13">
    <source>
        <dbReference type="ARBA" id="ARBA00034617"/>
    </source>
</evidence>
<keyword evidence="8 15" id="KW-0067">ATP-binding</keyword>
<evidence type="ECO:0000256" key="5">
    <source>
        <dbReference type="ARBA" id="ARBA00022801"/>
    </source>
</evidence>
<feature type="active site" description="For nuclease activity" evidence="15">
    <location>
        <position position="1003"/>
    </location>
</feature>
<comment type="miscellaneous">
    <text evidence="15">In the RecBCD complex, RecB has a slow 3'-5' helicase, an exonuclease activity and loads RecA onto ssDNA, RecD has a fast 5'-3' helicase activity, while RecC stimulates the ATPase and processivity of the RecB helicase and contributes to recognition of the Chi site.</text>
</comment>
<dbReference type="EC" id="5.6.2.4" evidence="15"/>
<keyword evidence="11 15" id="KW-0234">DNA repair</keyword>
<dbReference type="InterPro" id="IPR000212">
    <property type="entry name" value="DNA_helicase_UvrD/REP"/>
</dbReference>
<feature type="region of interest" description="Nuclease activity, interacts with RecD and RecA" evidence="15">
    <location>
        <begin position="790"/>
        <end position="1111"/>
    </location>
</feature>
<comment type="similarity">
    <text evidence="15">Belongs to the helicase family. UvrD subfamily.</text>
</comment>
<sequence length="1111" mass="119374">MSDQAGLETPLETFDITAPLPTGTVLLEASAGTGKTWTIGALVTRYVAEGVVDLDEMLVVTFGRAASQELRARVRDHLVEASRAFADPASAPRGEPLIDLLLDAPPAELALRQARVVTALASFDSATIATTHQFCQTVLRSLGVAGDTERDATLVEDPSDLVREVVDDLYLRGFAHDDASPVFTLAEARAIAADVVGNPQARIEPVDAAAGSPAARRAGFARAVRDEVALRMRRAGLLGYDDLLSRLADALEAPDSPARERMRQRWKVVLVDEFQDTDPVQWTVLERAFSGVATLVLIGDPKQAIYAFRGGDIVTYLDAAATATTRQTLGCNHRTDGDLLDRLQAVLRGARLGEEGIVVHDVGAAHPGSRLVGAPASASFRVRVLDRSTLKWRADRLPSVGKIRPRIAADVAEEIAALLTSGATFDGEPVLPRHVAVLAHTSRQLQYVRDALHAKKIPAVLAGTGSVVETPAAADWLALLVAMDAPHRTGLVRAAALTDLMGYTAEAIDAGGDRLTDALAGRLRRCGELFATRGLAAVMATIDAEGLSARLLSRIGGERDLTDLRHLAEILHTEAHDGRLGLVALIQRLQDMREDERRTGSATRRRRLDSDAAAVQLVTIHGSKGLQYVACYVPFLFDRWVPEPVRPTFHAPPDAQGHRERAVDVGGPHPGRRANAAAHLAEEAGESLRLAYVALTRAQGHVVAWWAPTANTLGSPLHRLLLGRAPGESVVPDEAPISSDVETVARLRAWEAVGGPVIEPALHEQPVEVEVTADVPALAVRPFTRGVDHTWRRTSYSSLTRDAGVHALGAATSEPEVVGTDDEAGLPVPEPPPALPGDLPSPMASLPVGARFGSLVHAVLEEADPRAGDLRAEFRDRIEESRVMWPVDLETDVLAEALVAVCDTPLGPLAPGTTLRDVGRENRLCEVEFELPLAGGDEPGTPLQARLGEIAALLRTHLPEGDPIRPYADELDRPELGGQVLRGYLTGSLDVVLRVGERYLVADYKTNWLGPFEEPLTAAAYVPDNLDRAMGHSDYPLQALLYAVVLHRYLRWRLPGYDPEVHLGGVLYLYVRGMCGPATPVVDGRPCGVFSWRPPAALVEDLSLLLDGGAR</sequence>
<evidence type="ECO:0000256" key="16">
    <source>
        <dbReference type="PROSITE-ProRule" id="PRU00560"/>
    </source>
</evidence>
<keyword evidence="5 15" id="KW-0378">Hydrolase</keyword>
<dbReference type="RefSeq" id="WP_284305550.1">
    <property type="nucleotide sequence ID" value="NZ_BSUO01000001.1"/>
</dbReference>
<dbReference type="Gene3D" id="3.40.50.300">
    <property type="entry name" value="P-loop containing nucleotide triphosphate hydrolases"/>
    <property type="match status" value="3"/>
</dbReference>
<evidence type="ECO:0000256" key="14">
    <source>
        <dbReference type="ARBA" id="ARBA00048988"/>
    </source>
</evidence>
<evidence type="ECO:0000259" key="18">
    <source>
        <dbReference type="PROSITE" id="PS51198"/>
    </source>
</evidence>
<dbReference type="PROSITE" id="PS51198">
    <property type="entry name" value="UVRD_HELICASE_ATP_BIND"/>
    <property type="match status" value="1"/>
</dbReference>
<evidence type="ECO:0000256" key="1">
    <source>
        <dbReference type="ARBA" id="ARBA00022722"/>
    </source>
</evidence>
<dbReference type="InterPro" id="IPR014017">
    <property type="entry name" value="DNA_helicase_UvrD-like_C"/>
</dbReference>
<evidence type="ECO:0000256" key="17">
    <source>
        <dbReference type="SAM" id="MobiDB-lite"/>
    </source>
</evidence>
<dbReference type="CDD" id="cd22352">
    <property type="entry name" value="RecB_C-like"/>
    <property type="match status" value="1"/>
</dbReference>
<keyword evidence="21" id="KW-1185">Reference proteome</keyword>
<comment type="function">
    <text evidence="15">A helicase/nuclease that prepares dsDNA breaks (DSB) for recombinational DNA repair. Binds to DSBs and unwinds DNA via a highly rapid and processive ATP-dependent bidirectional helicase activity. Unwinds dsDNA until it encounters a Chi (crossover hotspot instigator) sequence from the 3' direction. Cuts ssDNA a few nucleotides 3' to the Chi site. The properties and activities of the enzyme are changed at Chi. The Chi-altered holoenzyme produces a long 3'-ssDNA overhang and facilitates RecA-binding to the ssDNA for homologous DNA recombination and repair. Holoenzyme degrades any linearized DNA that is unable to undergo homologous recombination. In the holoenzyme this subunit contributes ATPase, 3'-5' helicase, exonuclease activity and loads RecA onto ssDNA.</text>
</comment>
<comment type="domain">
    <text evidence="15">The C-terminal domain has nuclease activity and interacts with RecD. It interacts with RecA, facilitating its loading onto ssDNA.</text>
</comment>
<keyword evidence="10 15" id="KW-0238">DNA-binding</keyword>
<dbReference type="InterPro" id="IPR027417">
    <property type="entry name" value="P-loop_NTPase"/>
</dbReference>
<comment type="caution">
    <text evidence="20">The sequence shown here is derived from an EMBL/GenBank/DDBJ whole genome shotgun (WGS) entry which is preliminary data.</text>
</comment>
<dbReference type="SUPFAM" id="SSF52980">
    <property type="entry name" value="Restriction endonuclease-like"/>
    <property type="match status" value="1"/>
</dbReference>
<evidence type="ECO:0000256" key="6">
    <source>
        <dbReference type="ARBA" id="ARBA00022806"/>
    </source>
</evidence>
<dbReference type="HAMAP" id="MF_01485">
    <property type="entry name" value="RecB"/>
    <property type="match status" value="1"/>
</dbReference>
<dbReference type="InterPro" id="IPR038726">
    <property type="entry name" value="PDDEXK_AddAB-type"/>
</dbReference>
<dbReference type="InterPro" id="IPR011604">
    <property type="entry name" value="PDDEXK-like_dom_sf"/>
</dbReference>
<keyword evidence="4 15" id="KW-0227">DNA damage</keyword>
<dbReference type="Gene3D" id="1.10.3170.10">
    <property type="entry name" value="Recbcd, chain B, domain 2"/>
    <property type="match status" value="2"/>
</dbReference>
<evidence type="ECO:0000256" key="7">
    <source>
        <dbReference type="ARBA" id="ARBA00022839"/>
    </source>
</evidence>
<evidence type="ECO:0000256" key="2">
    <source>
        <dbReference type="ARBA" id="ARBA00022723"/>
    </source>
</evidence>
<keyword evidence="9 15" id="KW-0460">Magnesium</keyword>
<feature type="binding site" evidence="15">
    <location>
        <position position="857"/>
    </location>
    <ligand>
        <name>Mg(2+)</name>
        <dbReference type="ChEBI" id="CHEBI:18420"/>
    </ligand>
</feature>
<organism evidence="20 21">
    <name type="scientific">Mobilicoccus caccae</name>
    <dbReference type="NCBI Taxonomy" id="1859295"/>
    <lineage>
        <taxon>Bacteria</taxon>
        <taxon>Bacillati</taxon>
        <taxon>Actinomycetota</taxon>
        <taxon>Actinomycetes</taxon>
        <taxon>Micrococcales</taxon>
        <taxon>Dermatophilaceae</taxon>
        <taxon>Mobilicoccus</taxon>
    </lineage>
</organism>
<evidence type="ECO:0000256" key="10">
    <source>
        <dbReference type="ARBA" id="ARBA00023125"/>
    </source>
</evidence>
<dbReference type="Proteomes" id="UP001157126">
    <property type="component" value="Unassembled WGS sequence"/>
</dbReference>
<evidence type="ECO:0000256" key="3">
    <source>
        <dbReference type="ARBA" id="ARBA00022741"/>
    </source>
</evidence>
<dbReference type="PROSITE" id="PS51217">
    <property type="entry name" value="UVRD_HELICASE_CTER"/>
    <property type="match status" value="1"/>
</dbReference>
<comment type="subunit">
    <text evidence="15">Heterotrimer of RecB, RecC and RecD. All subunits contribute to DNA-binding. Interacts with RecA.</text>
</comment>
<dbReference type="Pfam" id="PF12705">
    <property type="entry name" value="PDDEXK_1"/>
    <property type="match status" value="1"/>
</dbReference>
<feature type="region of interest" description="DNA-binding and helicase activity, interacts with RecC" evidence="15">
    <location>
        <begin position="1"/>
        <end position="763"/>
    </location>
</feature>
<feature type="binding site" evidence="15">
    <location>
        <position position="1003"/>
    </location>
    <ligand>
        <name>Mg(2+)</name>
        <dbReference type="ChEBI" id="CHEBI:18420"/>
    </ligand>
</feature>
<comment type="catalytic activity">
    <reaction evidence="13 15">
        <text>Couples ATP hydrolysis with the unwinding of duplex DNA by translocating in the 3'-5' direction.</text>
        <dbReference type="EC" id="5.6.2.4"/>
    </reaction>
</comment>
<evidence type="ECO:0000256" key="4">
    <source>
        <dbReference type="ARBA" id="ARBA00022763"/>
    </source>
</evidence>
<feature type="binding site" evidence="16">
    <location>
        <begin position="29"/>
        <end position="36"/>
    </location>
    <ligand>
        <name>ATP</name>
        <dbReference type="ChEBI" id="CHEBI:30616"/>
    </ligand>
</feature>
<dbReference type="EC" id="3.1.11.5" evidence="15"/>
<dbReference type="InterPro" id="IPR014016">
    <property type="entry name" value="UvrD-like_ATP-bd"/>
</dbReference>
<evidence type="ECO:0000259" key="19">
    <source>
        <dbReference type="PROSITE" id="PS51217"/>
    </source>
</evidence>
<evidence type="ECO:0000256" key="9">
    <source>
        <dbReference type="ARBA" id="ARBA00022842"/>
    </source>
</evidence>
<keyword evidence="7 15" id="KW-0269">Exonuclease</keyword>
<dbReference type="InterPro" id="IPR011335">
    <property type="entry name" value="Restrct_endonuc-II-like"/>
</dbReference>
<keyword evidence="1 15" id="KW-0540">Nuclease</keyword>
<dbReference type="PANTHER" id="PTHR11070:SF23">
    <property type="entry name" value="RECBCD ENZYME SUBUNIT RECB"/>
    <property type="match status" value="1"/>
</dbReference>
<feature type="binding site" evidence="15">
    <location>
        <position position="990"/>
    </location>
    <ligand>
        <name>Mg(2+)</name>
        <dbReference type="ChEBI" id="CHEBI:18420"/>
    </ligand>
</feature>
<name>A0ABQ6IY55_9MICO</name>
<feature type="domain" description="UvrD-like helicase ATP-binding" evidence="18">
    <location>
        <begin position="8"/>
        <end position="336"/>
    </location>
</feature>
<evidence type="ECO:0000256" key="11">
    <source>
        <dbReference type="ARBA" id="ARBA00023204"/>
    </source>
</evidence>
<evidence type="ECO:0000256" key="8">
    <source>
        <dbReference type="ARBA" id="ARBA00022840"/>
    </source>
</evidence>
<dbReference type="EMBL" id="BSUO01000001">
    <property type="protein sequence ID" value="GMA42092.1"/>
    <property type="molecule type" value="Genomic_DNA"/>
</dbReference>
<evidence type="ECO:0000256" key="15">
    <source>
        <dbReference type="HAMAP-Rule" id="MF_01485"/>
    </source>
</evidence>
<comment type="catalytic activity">
    <reaction evidence="15">
        <text>Exonucleolytic cleavage (in the presence of ATP) in either 5'- to 3'- or 3'- to 5'-direction to yield 5'-phosphooligonucleotides.</text>
        <dbReference type="EC" id="3.1.11.5"/>
    </reaction>
</comment>
<comment type="cofactor">
    <cofactor evidence="15">
        <name>Mg(2+)</name>
        <dbReference type="ChEBI" id="CHEBI:18420"/>
    </cofactor>
    <text evidence="15">Binds 1 Mg(2+) ion per subunit.</text>
</comment>
<gene>
    <name evidence="15 20" type="primary">recB</name>
    <name evidence="20" type="ORF">GCM10025883_41370</name>
</gene>